<gene>
    <name evidence="1" type="ORF">BN963_SGAL_01902</name>
</gene>
<dbReference type="InterPro" id="IPR021462">
    <property type="entry name" value="DUF3114"/>
</dbReference>
<proteinExistence type="predicted"/>
<comment type="caution">
    <text evidence="1">The sequence shown here is derived from an EMBL/GenBank/DDBJ whole genome shotgun (WGS) entry which is preliminary data.</text>
</comment>
<evidence type="ECO:0000313" key="1">
    <source>
        <dbReference type="EMBL" id="CDO18697.1"/>
    </source>
</evidence>
<dbReference type="Proteomes" id="UP000027584">
    <property type="component" value="Unassembled WGS sequence"/>
</dbReference>
<evidence type="ECO:0008006" key="3">
    <source>
        <dbReference type="Google" id="ProtNLM"/>
    </source>
</evidence>
<dbReference type="EMBL" id="CCBC010000202">
    <property type="protein sequence ID" value="CDO18697.1"/>
    <property type="molecule type" value="Genomic_DNA"/>
</dbReference>
<dbReference type="AlphaFoldDB" id="A0A060RI21"/>
<accession>A0A060RI21</accession>
<reference evidence="1 2" key="1">
    <citation type="submission" date="2014-02" db="EMBL/GenBank/DDBJ databases">
        <authorList>
            <person name="Manrique M."/>
        </authorList>
    </citation>
    <scope>NUCLEOTIDE SEQUENCE [LARGE SCALE GENOMIC DNA]</scope>
    <source>
        <strain evidence="1 2">LMG17956</strain>
    </source>
</reference>
<protein>
    <recommendedName>
        <fullName evidence="3">DUF3114 domain-containing protein</fullName>
    </recommendedName>
</protein>
<name>A0A060RI21_9STRE</name>
<reference evidence="1 2" key="2">
    <citation type="submission" date="2014-05" db="EMBL/GenBank/DDBJ databases">
        <title>Genome sequence of Streptococcus gallolyticus.</title>
        <authorList>
            <person name="Del Campo R."/>
        </authorList>
    </citation>
    <scope>NUCLEOTIDE SEQUENCE [LARGE SCALE GENOMIC DNA]</scope>
    <source>
        <strain evidence="1 2">LMG17956</strain>
    </source>
</reference>
<evidence type="ECO:0000313" key="2">
    <source>
        <dbReference type="Proteomes" id="UP000027584"/>
    </source>
</evidence>
<organism evidence="1 2">
    <name type="scientific">Streptococcus gallolyticus</name>
    <dbReference type="NCBI Taxonomy" id="315405"/>
    <lineage>
        <taxon>Bacteria</taxon>
        <taxon>Bacillati</taxon>
        <taxon>Bacillota</taxon>
        <taxon>Bacilli</taxon>
        <taxon>Lactobacillales</taxon>
        <taxon>Streptococcaceae</taxon>
        <taxon>Streptococcus</taxon>
    </lineage>
</organism>
<dbReference type="Pfam" id="PF11311">
    <property type="entry name" value="DUF3114"/>
    <property type="match status" value="1"/>
</dbReference>
<sequence>MKIGDKAFFSFWENSRAVTSANQAKEVLEKVMAIAQMPLELTGNVSQTRELINQFSDNLAPDHVFWQEFAEVVQFAFPAKSMAADNLLAHQIHQFRYVISAYQAQWVREYFPAQNDSLSLLTYLKGKKRRRFWRKQFDFDLTESSRLHNKAPKQPILGFSLPINLKIVMGFHTEFILDSQGRFANEIDPQGTNHNGIINGASFNYANQNDKRHYELDIAPIKPHDPAFRKQILANQGNRFSAPLLIKKRQHEQWEHSYFNKKGHYAKAGKSAYQQVKVLQRSFQKELRKLKK</sequence>